<reference evidence="11 12" key="1">
    <citation type="submission" date="2017-01" db="EMBL/GenBank/DDBJ databases">
        <authorList>
            <person name="Mah S.A."/>
            <person name="Swanson W.J."/>
            <person name="Moy G.W."/>
            <person name="Vacquier V.D."/>
        </authorList>
    </citation>
    <scope>NUCLEOTIDE SEQUENCE [LARGE SCALE GENOMIC DNA]</scope>
    <source>
        <strain evidence="11 12">DSM 11589</strain>
    </source>
</reference>
<evidence type="ECO:0000256" key="8">
    <source>
        <dbReference type="SAM" id="Phobius"/>
    </source>
</evidence>
<dbReference type="PANTHER" id="PTHR24221">
    <property type="entry name" value="ATP-BINDING CASSETTE SUB-FAMILY B"/>
    <property type="match status" value="1"/>
</dbReference>
<dbReference type="AlphaFoldDB" id="A0A1N7JUK1"/>
<evidence type="ECO:0000256" key="7">
    <source>
        <dbReference type="ARBA" id="ARBA00023136"/>
    </source>
</evidence>
<evidence type="ECO:0000256" key="6">
    <source>
        <dbReference type="ARBA" id="ARBA00022989"/>
    </source>
</evidence>
<keyword evidence="12" id="KW-1185">Reference proteome</keyword>
<dbReference type="PROSITE" id="PS00211">
    <property type="entry name" value="ABC_TRANSPORTER_1"/>
    <property type="match status" value="1"/>
</dbReference>
<organism evidence="11 12">
    <name type="scientific">Insolitispirillum peregrinum</name>
    <dbReference type="NCBI Taxonomy" id="80876"/>
    <lineage>
        <taxon>Bacteria</taxon>
        <taxon>Pseudomonadati</taxon>
        <taxon>Pseudomonadota</taxon>
        <taxon>Alphaproteobacteria</taxon>
        <taxon>Rhodospirillales</taxon>
        <taxon>Novispirillaceae</taxon>
        <taxon>Insolitispirillum</taxon>
    </lineage>
</organism>
<dbReference type="SMART" id="SM00382">
    <property type="entry name" value="AAA"/>
    <property type="match status" value="1"/>
</dbReference>
<dbReference type="OrthoDB" id="5288404at2"/>
<dbReference type="CDD" id="cd18582">
    <property type="entry name" value="ABC_6TM_ATM1_ABCB7"/>
    <property type="match status" value="1"/>
</dbReference>
<gene>
    <name evidence="11" type="ORF">SAMN05421779_102474</name>
</gene>
<name>A0A1N7JUK1_9PROT</name>
<keyword evidence="6 8" id="KW-1133">Transmembrane helix</keyword>
<sequence>MRSRYALPPNDGAPAASGPRHEARTLIRLLPYLWPQGQWSLRWRMVAALVCLIGAKGATALVPLLYKAAVDQLSRPVQPVDESATLWATVPLAILLGYGGARFLQLVFSEVQDLVFSRVSEGAVRSVGLHAFRHLHRLSLRFHLERQTGGLSRVIERGTRGIELMLRLVVFRSFPTVLELAIVCTILWTLLDWRFALATAVTIGLYGLFTMLVTEWRAKFRRAMNRSDAEAGAKVVDSLLNFETVKYFNNEDHEARRFDQALSSFERASLRSKSTLAALNIGQGAIISLGLVVVMTMAAQGVAAGTMSVGDFVLVNSYLIQMALPLNFLGMLYRELKQALIDMETLFTLLDQTPEVADAPDARPLRCDSPPEVVFDQVSFAYDPARPVLHDVSFRIPAGRKVALVGASGGGKSTLSRLLFRFWDVSGGAIRVAGEDLRAVRQDDLRRLMGVVPQDCVLFNDTLRYNIAYGRPSASEDEIQAVVQQAQLSDFIASLPQGLDSMVGERGLKLSGGEKQRVAIARTLLKQPQILILDEATSALDSHTERDIQAALRPVAEHRTTLVIAHRLSTIVDADEILVLEQGRISERGQHQDLLARGGAYAALWHRQQG</sequence>
<dbReference type="Gene3D" id="1.20.1560.10">
    <property type="entry name" value="ABC transporter type 1, transmembrane domain"/>
    <property type="match status" value="1"/>
</dbReference>
<dbReference type="SUPFAM" id="SSF52540">
    <property type="entry name" value="P-loop containing nucleoside triphosphate hydrolases"/>
    <property type="match status" value="1"/>
</dbReference>
<feature type="transmembrane region" description="Helical" evidence="8">
    <location>
        <begin position="195"/>
        <end position="214"/>
    </location>
</feature>
<feature type="transmembrane region" description="Helical" evidence="8">
    <location>
        <begin position="86"/>
        <end position="108"/>
    </location>
</feature>
<dbReference type="GO" id="GO:0005886">
    <property type="term" value="C:plasma membrane"/>
    <property type="evidence" value="ECO:0007669"/>
    <property type="project" value="UniProtKB-SubCell"/>
</dbReference>
<dbReference type="CDD" id="cd03253">
    <property type="entry name" value="ABCC_ATM1_transporter"/>
    <property type="match status" value="1"/>
</dbReference>
<evidence type="ECO:0000313" key="11">
    <source>
        <dbReference type="EMBL" id="SIS53010.1"/>
    </source>
</evidence>
<protein>
    <submittedName>
        <fullName evidence="11">ATP-binding cassette, subfamily B</fullName>
    </submittedName>
</protein>
<feature type="transmembrane region" description="Helical" evidence="8">
    <location>
        <begin position="277"/>
        <end position="300"/>
    </location>
</feature>
<feature type="domain" description="ABC transmembrane type-1" evidence="10">
    <location>
        <begin position="46"/>
        <end position="338"/>
    </location>
</feature>
<dbReference type="FunFam" id="3.40.50.300:FF:000287">
    <property type="entry name" value="Multidrug ABC transporter ATP-binding protein"/>
    <property type="match status" value="1"/>
</dbReference>
<evidence type="ECO:0000256" key="1">
    <source>
        <dbReference type="ARBA" id="ARBA00004651"/>
    </source>
</evidence>
<keyword evidence="3 8" id="KW-0812">Transmembrane</keyword>
<dbReference type="Gene3D" id="3.40.50.300">
    <property type="entry name" value="P-loop containing nucleotide triphosphate hydrolases"/>
    <property type="match status" value="1"/>
</dbReference>
<dbReference type="Proteomes" id="UP000185678">
    <property type="component" value="Unassembled WGS sequence"/>
</dbReference>
<dbReference type="InterPro" id="IPR036640">
    <property type="entry name" value="ABC1_TM_sf"/>
</dbReference>
<dbReference type="InterPro" id="IPR003439">
    <property type="entry name" value="ABC_transporter-like_ATP-bd"/>
</dbReference>
<dbReference type="PROSITE" id="PS50929">
    <property type="entry name" value="ABC_TM1F"/>
    <property type="match status" value="1"/>
</dbReference>
<keyword evidence="4" id="KW-0547">Nucleotide-binding</keyword>
<evidence type="ECO:0000259" key="9">
    <source>
        <dbReference type="PROSITE" id="PS50893"/>
    </source>
</evidence>
<feature type="transmembrane region" description="Helical" evidence="8">
    <location>
        <begin position="46"/>
        <end position="66"/>
    </location>
</feature>
<dbReference type="SUPFAM" id="SSF90123">
    <property type="entry name" value="ABC transporter transmembrane region"/>
    <property type="match status" value="1"/>
</dbReference>
<dbReference type="PROSITE" id="PS50893">
    <property type="entry name" value="ABC_TRANSPORTER_2"/>
    <property type="match status" value="1"/>
</dbReference>
<dbReference type="Pfam" id="PF00664">
    <property type="entry name" value="ABC_membrane"/>
    <property type="match status" value="1"/>
</dbReference>
<feature type="transmembrane region" description="Helical" evidence="8">
    <location>
        <begin position="312"/>
        <end position="333"/>
    </location>
</feature>
<evidence type="ECO:0000313" key="12">
    <source>
        <dbReference type="Proteomes" id="UP000185678"/>
    </source>
</evidence>
<dbReference type="InterPro" id="IPR017871">
    <property type="entry name" value="ABC_transporter-like_CS"/>
</dbReference>
<keyword evidence="2" id="KW-0813">Transport</keyword>
<dbReference type="EMBL" id="FTOA01000002">
    <property type="protein sequence ID" value="SIS53010.1"/>
    <property type="molecule type" value="Genomic_DNA"/>
</dbReference>
<evidence type="ECO:0000256" key="3">
    <source>
        <dbReference type="ARBA" id="ARBA00022692"/>
    </source>
</evidence>
<keyword evidence="7 8" id="KW-0472">Membrane</keyword>
<evidence type="ECO:0000256" key="4">
    <source>
        <dbReference type="ARBA" id="ARBA00022741"/>
    </source>
</evidence>
<evidence type="ECO:0000256" key="5">
    <source>
        <dbReference type="ARBA" id="ARBA00022840"/>
    </source>
</evidence>
<dbReference type="InterPro" id="IPR003593">
    <property type="entry name" value="AAA+_ATPase"/>
</dbReference>
<dbReference type="Pfam" id="PF00005">
    <property type="entry name" value="ABC_tran"/>
    <property type="match status" value="1"/>
</dbReference>
<dbReference type="RefSeq" id="WP_076399332.1">
    <property type="nucleotide sequence ID" value="NZ_FTOA01000002.1"/>
</dbReference>
<dbReference type="InterPro" id="IPR011527">
    <property type="entry name" value="ABC1_TM_dom"/>
</dbReference>
<comment type="subcellular location">
    <subcellularLocation>
        <location evidence="1">Cell membrane</location>
        <topology evidence="1">Multi-pass membrane protein</topology>
    </subcellularLocation>
</comment>
<dbReference type="PANTHER" id="PTHR24221:SF402">
    <property type="entry name" value="IRON-SULFUR CLUSTERS TRANSPORTER ABCB7, MITOCHONDRIAL"/>
    <property type="match status" value="1"/>
</dbReference>
<dbReference type="GO" id="GO:0006879">
    <property type="term" value="P:intracellular iron ion homeostasis"/>
    <property type="evidence" value="ECO:0007669"/>
    <property type="project" value="TreeGrafter"/>
</dbReference>
<evidence type="ECO:0000256" key="2">
    <source>
        <dbReference type="ARBA" id="ARBA00022448"/>
    </source>
</evidence>
<dbReference type="InterPro" id="IPR039421">
    <property type="entry name" value="Type_1_exporter"/>
</dbReference>
<accession>A0A1N7JUK1</accession>
<evidence type="ECO:0000259" key="10">
    <source>
        <dbReference type="PROSITE" id="PS50929"/>
    </source>
</evidence>
<feature type="domain" description="ABC transporter" evidence="9">
    <location>
        <begin position="373"/>
        <end position="607"/>
    </location>
</feature>
<dbReference type="STRING" id="80876.SAMN05421779_102474"/>
<dbReference type="GO" id="GO:0140359">
    <property type="term" value="F:ABC-type transporter activity"/>
    <property type="evidence" value="ECO:0007669"/>
    <property type="project" value="InterPro"/>
</dbReference>
<keyword evidence="5 11" id="KW-0067">ATP-binding</keyword>
<dbReference type="GO" id="GO:0016887">
    <property type="term" value="F:ATP hydrolysis activity"/>
    <property type="evidence" value="ECO:0007669"/>
    <property type="project" value="InterPro"/>
</dbReference>
<feature type="transmembrane region" description="Helical" evidence="8">
    <location>
        <begin position="169"/>
        <end position="189"/>
    </location>
</feature>
<proteinExistence type="predicted"/>
<dbReference type="InterPro" id="IPR027417">
    <property type="entry name" value="P-loop_NTPase"/>
</dbReference>
<dbReference type="GO" id="GO:0005524">
    <property type="term" value="F:ATP binding"/>
    <property type="evidence" value="ECO:0007669"/>
    <property type="project" value="UniProtKB-KW"/>
</dbReference>